<dbReference type="InterPro" id="IPR008257">
    <property type="entry name" value="Pept_M19"/>
</dbReference>
<organism evidence="2 3">
    <name type="scientific">Strigamia maritima</name>
    <name type="common">European centipede</name>
    <name type="synonym">Geophilus maritimus</name>
    <dbReference type="NCBI Taxonomy" id="126957"/>
    <lineage>
        <taxon>Eukaryota</taxon>
        <taxon>Metazoa</taxon>
        <taxon>Ecdysozoa</taxon>
        <taxon>Arthropoda</taxon>
        <taxon>Myriapoda</taxon>
        <taxon>Chilopoda</taxon>
        <taxon>Pleurostigmophora</taxon>
        <taxon>Geophilomorpha</taxon>
        <taxon>Linotaeniidae</taxon>
        <taxon>Strigamia</taxon>
    </lineage>
</organism>
<accession>T1JHS0</accession>
<dbReference type="EnsemblMetazoa" id="SMAR013401-RA">
    <property type="protein sequence ID" value="SMAR013401-PA"/>
    <property type="gene ID" value="SMAR013401"/>
</dbReference>
<protein>
    <recommendedName>
        <fullName evidence="1">Dipeptidase</fullName>
        <ecNumber evidence="1">3.4.13.19</ecNumber>
    </recommendedName>
</protein>
<comment type="subcellular location">
    <subcellularLocation>
        <location evidence="1">Membrane</location>
        <topology evidence="1">Lipid-anchor</topology>
        <topology evidence="1">GPI-anchor</topology>
    </subcellularLocation>
</comment>
<dbReference type="Proteomes" id="UP000014500">
    <property type="component" value="Unassembled WGS sequence"/>
</dbReference>
<dbReference type="PROSITE" id="PS00869">
    <property type="entry name" value="RENAL_DIPEPTIDASE_1"/>
    <property type="match status" value="1"/>
</dbReference>
<dbReference type="GO" id="GO:0006508">
    <property type="term" value="P:proteolysis"/>
    <property type="evidence" value="ECO:0007669"/>
    <property type="project" value="UniProtKB-KW"/>
</dbReference>
<comment type="similarity">
    <text evidence="1">Belongs to the metallo-dependent hydrolases superfamily. Peptidase M19 family.</text>
</comment>
<reference evidence="2" key="2">
    <citation type="submission" date="2015-02" db="UniProtKB">
        <authorList>
            <consortium name="EnsemblMetazoa"/>
        </authorList>
    </citation>
    <scope>IDENTIFICATION</scope>
</reference>
<keyword evidence="1" id="KW-0645">Protease</keyword>
<proteinExistence type="inferred from homology"/>
<evidence type="ECO:0000313" key="2">
    <source>
        <dbReference type="EnsemblMetazoa" id="SMAR013401-PA"/>
    </source>
</evidence>
<keyword evidence="3" id="KW-1185">Reference proteome</keyword>
<dbReference type="eggNOG" id="KOG4127">
    <property type="taxonomic scope" value="Eukaryota"/>
</dbReference>
<keyword evidence="1" id="KW-0449">Lipoprotein</keyword>
<dbReference type="Pfam" id="PF01244">
    <property type="entry name" value="Peptidase_M19"/>
    <property type="match status" value="1"/>
</dbReference>
<comment type="catalytic activity">
    <reaction evidence="1">
        <text>an L-aminoacyl-L-amino acid + H2O = 2 an L-alpha-amino acid</text>
        <dbReference type="Rhea" id="RHEA:48940"/>
        <dbReference type="ChEBI" id="CHEBI:15377"/>
        <dbReference type="ChEBI" id="CHEBI:59869"/>
        <dbReference type="ChEBI" id="CHEBI:77460"/>
        <dbReference type="EC" id="3.4.13.19"/>
    </reaction>
</comment>
<keyword evidence="1" id="KW-0336">GPI-anchor</keyword>
<dbReference type="EC" id="3.4.13.19" evidence="1"/>
<keyword evidence="1" id="KW-0479">Metal-binding</keyword>
<sequence length="182" mass="20273">MSLLRFLANVPYFFGNNDMPDNSIEQAFNEKRISSLIGVEGGHSMGNSLAVLRIFYELGVRYMTLTHNCHTLWAESHIGDRELSSEHPGLSDFGKLVVKEMNRLGMLVDLAHVSMATMSDALDISRAPVIFSHSSAYKLCNSTRNVRDSILKRVMENGGIVMVNFYNFYISCGDTANISQVA</sequence>
<dbReference type="GO" id="GO:0098552">
    <property type="term" value="C:side of membrane"/>
    <property type="evidence" value="ECO:0007669"/>
    <property type="project" value="UniProtKB-KW"/>
</dbReference>
<dbReference type="InterPro" id="IPR032466">
    <property type="entry name" value="Metal_Hydrolase"/>
</dbReference>
<dbReference type="PANTHER" id="PTHR10443:SF12">
    <property type="entry name" value="DIPEPTIDASE"/>
    <property type="match status" value="1"/>
</dbReference>
<dbReference type="InterPro" id="IPR000180">
    <property type="entry name" value="Dipep_AS"/>
</dbReference>
<evidence type="ECO:0000313" key="3">
    <source>
        <dbReference type="Proteomes" id="UP000014500"/>
    </source>
</evidence>
<dbReference type="PANTHER" id="PTHR10443">
    <property type="entry name" value="MICROSOMAL DIPEPTIDASE"/>
    <property type="match status" value="1"/>
</dbReference>
<dbReference type="HOGENOM" id="CLU_127440_0_0_1"/>
<keyword evidence="1" id="KW-1015">Disulfide bond</keyword>
<name>T1JHS0_STRMM</name>
<dbReference type="PROSITE" id="PS51365">
    <property type="entry name" value="RENAL_DIPEPTIDASE_2"/>
    <property type="match status" value="1"/>
</dbReference>
<dbReference type="Gene3D" id="3.20.20.140">
    <property type="entry name" value="Metal-dependent hydrolases"/>
    <property type="match status" value="1"/>
</dbReference>
<keyword evidence="1" id="KW-0472">Membrane</keyword>
<dbReference type="OMA" id="WAESHIG"/>
<dbReference type="AlphaFoldDB" id="T1JHS0"/>
<keyword evidence="1" id="KW-0224">Dipeptidase</keyword>
<keyword evidence="1" id="KW-0482">Metalloprotease</keyword>
<reference evidence="3" key="1">
    <citation type="submission" date="2011-05" db="EMBL/GenBank/DDBJ databases">
        <authorList>
            <person name="Richards S.R."/>
            <person name="Qu J."/>
            <person name="Jiang H."/>
            <person name="Jhangiani S.N."/>
            <person name="Agravi P."/>
            <person name="Goodspeed R."/>
            <person name="Gross S."/>
            <person name="Mandapat C."/>
            <person name="Jackson L."/>
            <person name="Mathew T."/>
            <person name="Pu L."/>
            <person name="Thornton R."/>
            <person name="Saada N."/>
            <person name="Wilczek-Boney K.B."/>
            <person name="Lee S."/>
            <person name="Kovar C."/>
            <person name="Wu Y."/>
            <person name="Scherer S.E."/>
            <person name="Worley K.C."/>
            <person name="Muzny D.M."/>
            <person name="Gibbs R."/>
        </authorList>
    </citation>
    <scope>NUCLEOTIDE SEQUENCE</scope>
    <source>
        <strain evidence="3">Brora</strain>
    </source>
</reference>
<evidence type="ECO:0000256" key="1">
    <source>
        <dbReference type="RuleBase" id="RU341113"/>
    </source>
</evidence>
<comment type="cofactor">
    <cofactor evidence="1">
        <name>Zn(2+)</name>
        <dbReference type="ChEBI" id="CHEBI:29105"/>
    </cofactor>
</comment>
<dbReference type="GO" id="GO:0070573">
    <property type="term" value="F:metallodipeptidase activity"/>
    <property type="evidence" value="ECO:0007669"/>
    <property type="project" value="InterPro"/>
</dbReference>
<dbReference type="STRING" id="126957.T1JHS0"/>
<dbReference type="PhylomeDB" id="T1JHS0"/>
<dbReference type="SUPFAM" id="SSF51556">
    <property type="entry name" value="Metallo-dependent hydrolases"/>
    <property type="match status" value="1"/>
</dbReference>
<dbReference type="EMBL" id="JH430627">
    <property type="status" value="NOT_ANNOTATED_CDS"/>
    <property type="molecule type" value="Genomic_DNA"/>
</dbReference>
<keyword evidence="1" id="KW-0378">Hydrolase</keyword>
<keyword evidence="1" id="KW-0325">Glycoprotein</keyword>
<dbReference type="GO" id="GO:0046872">
    <property type="term" value="F:metal ion binding"/>
    <property type="evidence" value="ECO:0007669"/>
    <property type="project" value="UniProtKB-UniRule"/>
</dbReference>
<comment type="subunit">
    <text evidence="1">Homodimer; disulfide-linked.</text>
</comment>
<keyword evidence="1" id="KW-0862">Zinc</keyword>